<accession>A0A2K2UDZ8</accession>
<dbReference type="Proteomes" id="UP000236197">
    <property type="component" value="Unassembled WGS sequence"/>
</dbReference>
<dbReference type="PANTHER" id="PTHR44688">
    <property type="entry name" value="DNA-BINDING TRANSCRIPTIONAL ACTIVATOR DEVR_DOSR"/>
    <property type="match status" value="1"/>
</dbReference>
<dbReference type="OrthoDB" id="134985at2"/>
<keyword evidence="1" id="KW-0805">Transcription regulation</keyword>
<dbReference type="PROSITE" id="PS50043">
    <property type="entry name" value="HTH_LUXR_2"/>
    <property type="match status" value="1"/>
</dbReference>
<feature type="transmembrane region" description="Helical" evidence="4">
    <location>
        <begin position="161"/>
        <end position="183"/>
    </location>
</feature>
<evidence type="ECO:0000256" key="4">
    <source>
        <dbReference type="SAM" id="Phobius"/>
    </source>
</evidence>
<gene>
    <name evidence="6" type="ORF">C2L71_00785</name>
</gene>
<keyword evidence="2" id="KW-0238">DNA-binding</keyword>
<organism evidence="6 7">
    <name type="scientific">Enteroscipio rubneri</name>
    <dbReference type="NCBI Taxonomy" id="2070686"/>
    <lineage>
        <taxon>Bacteria</taxon>
        <taxon>Bacillati</taxon>
        <taxon>Actinomycetota</taxon>
        <taxon>Coriobacteriia</taxon>
        <taxon>Eggerthellales</taxon>
        <taxon>Eggerthellaceae</taxon>
        <taxon>Enteroscipio</taxon>
    </lineage>
</organism>
<dbReference type="SUPFAM" id="SSF46894">
    <property type="entry name" value="C-terminal effector domain of the bipartite response regulators"/>
    <property type="match status" value="1"/>
</dbReference>
<dbReference type="SMART" id="SM00421">
    <property type="entry name" value="HTH_LUXR"/>
    <property type="match status" value="1"/>
</dbReference>
<evidence type="ECO:0000259" key="5">
    <source>
        <dbReference type="PROSITE" id="PS50043"/>
    </source>
</evidence>
<feature type="transmembrane region" description="Helical" evidence="4">
    <location>
        <begin position="238"/>
        <end position="261"/>
    </location>
</feature>
<comment type="caution">
    <text evidence="6">The sequence shown here is derived from an EMBL/GenBank/DDBJ whole genome shotgun (WGS) entry which is preliminary data.</text>
</comment>
<feature type="transmembrane region" description="Helical" evidence="4">
    <location>
        <begin position="273"/>
        <end position="295"/>
    </location>
</feature>
<dbReference type="Pfam" id="PF00196">
    <property type="entry name" value="GerE"/>
    <property type="match status" value="1"/>
</dbReference>
<dbReference type="AlphaFoldDB" id="A0A2K2UDZ8"/>
<proteinExistence type="predicted"/>
<dbReference type="Gene3D" id="1.10.10.10">
    <property type="entry name" value="Winged helix-like DNA-binding domain superfamily/Winged helix DNA-binding domain"/>
    <property type="match status" value="1"/>
</dbReference>
<feature type="transmembrane region" description="Helical" evidence="4">
    <location>
        <begin position="212"/>
        <end position="232"/>
    </location>
</feature>
<keyword evidence="4" id="KW-0812">Transmembrane</keyword>
<feature type="transmembrane region" description="Helical" evidence="4">
    <location>
        <begin position="301"/>
        <end position="318"/>
    </location>
</feature>
<feature type="transmembrane region" description="Helical" evidence="4">
    <location>
        <begin position="79"/>
        <end position="98"/>
    </location>
</feature>
<feature type="transmembrane region" description="Helical" evidence="4">
    <location>
        <begin position="135"/>
        <end position="155"/>
    </location>
</feature>
<evidence type="ECO:0000256" key="2">
    <source>
        <dbReference type="ARBA" id="ARBA00023125"/>
    </source>
</evidence>
<protein>
    <submittedName>
        <fullName evidence="6">LuxR family transcriptional regulator</fullName>
    </submittedName>
</protein>
<feature type="transmembrane region" description="Helical" evidence="4">
    <location>
        <begin position="12"/>
        <end position="34"/>
    </location>
</feature>
<dbReference type="PRINTS" id="PR00038">
    <property type="entry name" value="HTHLUXR"/>
</dbReference>
<dbReference type="InterPro" id="IPR036388">
    <property type="entry name" value="WH-like_DNA-bd_sf"/>
</dbReference>
<feature type="transmembrane region" description="Helical" evidence="4">
    <location>
        <begin position="104"/>
        <end position="123"/>
    </location>
</feature>
<evidence type="ECO:0000313" key="6">
    <source>
        <dbReference type="EMBL" id="PNV68556.1"/>
    </source>
</evidence>
<dbReference type="GO" id="GO:0006355">
    <property type="term" value="P:regulation of DNA-templated transcription"/>
    <property type="evidence" value="ECO:0007669"/>
    <property type="project" value="InterPro"/>
</dbReference>
<keyword evidence="3" id="KW-0804">Transcription</keyword>
<sequence>MRAPSALKPDVPSFGYATFLSINATSIWGGIYPYLPAFCQTSLTTIVFYTVQIAAFWLAFCAAMALTWARPGLARGAHVLAFSAPLAFGPLMLVGAMYLESLALVLVVGAAVLVGVGSAGYLMSWQRVFASLDSVRGNLALIKGTGFSALLYFFLCFIPTALTAYLIPLVLVPLAGLCLWIAARETDAQQPMFDDVPREHAVVYRNALRESFLPALSVGALGFCSGAIRFIAVTHQELLSTINIFSMFALLAVVSVFYATWRRHTIHVDLMSVFRVLFPIAATCLIVLPFAGSAFTTVGSGVTYACFMLACVLMMMHCGQISRDSGINPVLVFAFYGTITYFMQMCGYLVGYASGSAAVLGVEQLSFVALVALYVMLLIALVGRKVGKLHTNRLEFLMLTPKAPQKETSAEIAVTQAVRARDAGESSSDASAAPQPVDRVSKRCRRLSELYGLSSREAEVMELIVRGYSGPAIAEMLFISENTMRTHSKRIYGKLDIHKKQELLVLVDQM</sequence>
<keyword evidence="7" id="KW-1185">Reference proteome</keyword>
<dbReference type="InterPro" id="IPR000792">
    <property type="entry name" value="Tscrpt_reg_LuxR_C"/>
</dbReference>
<name>A0A2K2UDZ8_9ACTN</name>
<dbReference type="RefSeq" id="WP_103263882.1">
    <property type="nucleotide sequence ID" value="NZ_CABMLE010000001.1"/>
</dbReference>
<dbReference type="PANTHER" id="PTHR44688:SF16">
    <property type="entry name" value="DNA-BINDING TRANSCRIPTIONAL ACTIVATOR DEVR_DOSR"/>
    <property type="match status" value="1"/>
</dbReference>
<dbReference type="CDD" id="cd06170">
    <property type="entry name" value="LuxR_C_like"/>
    <property type="match status" value="1"/>
</dbReference>
<reference evidence="7" key="1">
    <citation type="submission" date="2018-01" db="EMBL/GenBank/DDBJ databases">
        <title>Rubneribacter badeniensis gen. nov., sp. nov., and Colonibacter rubneri, gen. nov., sp. nov., WGS of new members of the Eggerthellaceae.</title>
        <authorList>
            <person name="Danylec N."/>
            <person name="Stoll D.A."/>
            <person name="Doetsch A."/>
            <person name="Kulling S.E."/>
            <person name="Huch M."/>
        </authorList>
    </citation>
    <scope>NUCLEOTIDE SEQUENCE [LARGE SCALE GENOMIC DNA]</scope>
    <source>
        <strain evidence="7">ResAG-96</strain>
    </source>
</reference>
<keyword evidence="4" id="KW-1133">Transmembrane helix</keyword>
<evidence type="ECO:0000256" key="1">
    <source>
        <dbReference type="ARBA" id="ARBA00023015"/>
    </source>
</evidence>
<feature type="transmembrane region" description="Helical" evidence="4">
    <location>
        <begin position="330"/>
        <end position="353"/>
    </location>
</feature>
<keyword evidence="4" id="KW-0472">Membrane</keyword>
<feature type="domain" description="HTH luxR-type" evidence="5">
    <location>
        <begin position="446"/>
        <end position="510"/>
    </location>
</feature>
<dbReference type="GO" id="GO:0003677">
    <property type="term" value="F:DNA binding"/>
    <property type="evidence" value="ECO:0007669"/>
    <property type="project" value="UniProtKB-KW"/>
</dbReference>
<feature type="transmembrane region" description="Helical" evidence="4">
    <location>
        <begin position="365"/>
        <end position="383"/>
    </location>
</feature>
<evidence type="ECO:0000256" key="3">
    <source>
        <dbReference type="ARBA" id="ARBA00023163"/>
    </source>
</evidence>
<evidence type="ECO:0000313" key="7">
    <source>
        <dbReference type="Proteomes" id="UP000236197"/>
    </source>
</evidence>
<feature type="transmembrane region" description="Helical" evidence="4">
    <location>
        <begin position="46"/>
        <end position="67"/>
    </location>
</feature>
<dbReference type="EMBL" id="PPEK01000001">
    <property type="protein sequence ID" value="PNV68556.1"/>
    <property type="molecule type" value="Genomic_DNA"/>
</dbReference>
<dbReference type="InterPro" id="IPR016032">
    <property type="entry name" value="Sig_transdc_resp-reg_C-effctor"/>
</dbReference>